<sequence>MKVNRPFVVGLAGGSGSGKTTLASIIEHKLPWEVALVPLDQFYCDLSHLSFSERASVNFDHPDSIDVHGAITSVRALKNGEIAQLPVYNFAEHNRAVETDPVQPAPIILVEGMHSLYHLPLVELYDLTIFLDIDEQTRWERKLERDIRERARTYESVSAMWKNYTKPMHRKFVQPTSSRAHLLFTDAFAPEVIRAVTERIEHMVQLQNNQGSI</sequence>
<evidence type="ECO:0000256" key="3">
    <source>
        <dbReference type="ARBA" id="ARBA00022679"/>
    </source>
</evidence>
<dbReference type="Gene3D" id="3.40.50.300">
    <property type="entry name" value="P-loop containing nucleotide triphosphate hydrolases"/>
    <property type="match status" value="1"/>
</dbReference>
<dbReference type="InterPro" id="IPR006083">
    <property type="entry name" value="PRK/URK"/>
</dbReference>
<name>A0A2M7H568_9BACT</name>
<proteinExistence type="predicted"/>
<reference evidence="7 8" key="1">
    <citation type="submission" date="2017-09" db="EMBL/GenBank/DDBJ databases">
        <title>Depth-based differentiation of microbial function through sediment-hosted aquifers and enrichment of novel symbionts in the deep terrestrial subsurface.</title>
        <authorList>
            <person name="Probst A.J."/>
            <person name="Ladd B."/>
            <person name="Jarett J.K."/>
            <person name="Geller-Mcgrath D.E."/>
            <person name="Sieber C.M."/>
            <person name="Emerson J.B."/>
            <person name="Anantharaman K."/>
            <person name="Thomas B.C."/>
            <person name="Malmstrom R."/>
            <person name="Stieglmeier M."/>
            <person name="Klingl A."/>
            <person name="Woyke T."/>
            <person name="Ryan C.M."/>
            <person name="Banfield J.F."/>
        </authorList>
    </citation>
    <scope>NUCLEOTIDE SEQUENCE [LARGE SCALE GENOMIC DNA]</scope>
    <source>
        <strain evidence="7">CG15_BIG_FIL_POST_REV_8_21_14_020_45_12</strain>
    </source>
</reference>
<evidence type="ECO:0000259" key="6">
    <source>
        <dbReference type="Pfam" id="PF00485"/>
    </source>
</evidence>
<comment type="caution">
    <text evidence="7">The sequence shown here is derived from an EMBL/GenBank/DDBJ whole genome shotgun (WGS) entry which is preliminary data.</text>
</comment>
<dbReference type="UniPathway" id="UPA00574">
    <property type="reaction ID" value="UER00637"/>
</dbReference>
<evidence type="ECO:0000313" key="7">
    <source>
        <dbReference type="EMBL" id="PIW37351.1"/>
    </source>
</evidence>
<evidence type="ECO:0000256" key="2">
    <source>
        <dbReference type="ARBA" id="ARBA00012137"/>
    </source>
</evidence>
<feature type="domain" description="Phosphoribulokinase/uridine kinase" evidence="6">
    <location>
        <begin position="8"/>
        <end position="185"/>
    </location>
</feature>
<keyword evidence="5 7" id="KW-0418">Kinase</keyword>
<evidence type="ECO:0000256" key="5">
    <source>
        <dbReference type="ARBA" id="ARBA00022777"/>
    </source>
</evidence>
<dbReference type="Pfam" id="PF00485">
    <property type="entry name" value="PRK"/>
    <property type="match status" value="1"/>
</dbReference>
<keyword evidence="4" id="KW-0547">Nucleotide-binding</keyword>
<dbReference type="InterPro" id="IPR000764">
    <property type="entry name" value="Uridine_kinase-like"/>
</dbReference>
<dbReference type="GO" id="GO:0004849">
    <property type="term" value="F:uridine kinase activity"/>
    <property type="evidence" value="ECO:0007669"/>
    <property type="project" value="UniProtKB-EC"/>
</dbReference>
<dbReference type="SUPFAM" id="SSF52540">
    <property type="entry name" value="P-loop containing nucleoside triphosphate hydrolases"/>
    <property type="match status" value="1"/>
</dbReference>
<dbReference type="NCBIfam" id="NF004018">
    <property type="entry name" value="PRK05480.1"/>
    <property type="match status" value="1"/>
</dbReference>
<evidence type="ECO:0000313" key="8">
    <source>
        <dbReference type="Proteomes" id="UP000230292"/>
    </source>
</evidence>
<dbReference type="Proteomes" id="UP000230292">
    <property type="component" value="Unassembled WGS sequence"/>
</dbReference>
<dbReference type="EC" id="2.7.1.48" evidence="2"/>
<organism evidence="7 8">
    <name type="scientific">Candidatus Kerfeldbacteria bacterium CG15_BIG_FIL_POST_REV_8_21_14_020_45_12</name>
    <dbReference type="NCBI Taxonomy" id="2014247"/>
    <lineage>
        <taxon>Bacteria</taxon>
        <taxon>Candidatus Kerfeldiibacteriota</taxon>
    </lineage>
</organism>
<dbReference type="PRINTS" id="PR00988">
    <property type="entry name" value="URIDINKINASE"/>
</dbReference>
<accession>A0A2M7H568</accession>
<dbReference type="CDD" id="cd02023">
    <property type="entry name" value="UMPK"/>
    <property type="match status" value="1"/>
</dbReference>
<dbReference type="AlphaFoldDB" id="A0A2M7H568"/>
<dbReference type="InterPro" id="IPR027417">
    <property type="entry name" value="P-loop_NTPase"/>
</dbReference>
<dbReference type="PANTHER" id="PTHR10285">
    <property type="entry name" value="URIDINE KINASE"/>
    <property type="match status" value="1"/>
</dbReference>
<dbReference type="EMBL" id="PFGC01000008">
    <property type="protein sequence ID" value="PIW37351.1"/>
    <property type="molecule type" value="Genomic_DNA"/>
</dbReference>
<protein>
    <recommendedName>
        <fullName evidence="2">uridine/cytidine kinase</fullName>
        <ecNumber evidence="2">2.7.1.48</ecNumber>
    </recommendedName>
</protein>
<dbReference type="GO" id="GO:0005524">
    <property type="term" value="F:ATP binding"/>
    <property type="evidence" value="ECO:0007669"/>
    <property type="project" value="InterPro"/>
</dbReference>
<dbReference type="GO" id="GO:0044206">
    <property type="term" value="P:UMP salvage"/>
    <property type="evidence" value="ECO:0007669"/>
    <property type="project" value="UniProtKB-UniPathway"/>
</dbReference>
<comment type="pathway">
    <text evidence="1">Pyrimidine metabolism; UMP biosynthesis via salvage pathway; UMP from uridine: step 1/1.</text>
</comment>
<evidence type="ECO:0000256" key="4">
    <source>
        <dbReference type="ARBA" id="ARBA00022741"/>
    </source>
</evidence>
<keyword evidence="3" id="KW-0808">Transferase</keyword>
<gene>
    <name evidence="7" type="ORF">COW24_00575</name>
</gene>
<evidence type="ECO:0000256" key="1">
    <source>
        <dbReference type="ARBA" id="ARBA00004690"/>
    </source>
</evidence>